<dbReference type="GO" id="GO:0016020">
    <property type="term" value="C:membrane"/>
    <property type="evidence" value="ECO:0007669"/>
    <property type="project" value="InterPro"/>
</dbReference>
<keyword evidence="1" id="KW-1133">Transmembrane helix</keyword>
<comment type="caution">
    <text evidence="3">The sequence shown here is derived from an EMBL/GenBank/DDBJ whole genome shotgun (WGS) entry which is preliminary data.</text>
</comment>
<evidence type="ECO:0000259" key="2">
    <source>
        <dbReference type="Pfam" id="PF00892"/>
    </source>
</evidence>
<dbReference type="AlphaFoldDB" id="A0A532UWH3"/>
<protein>
    <recommendedName>
        <fullName evidence="2">EamA domain-containing protein</fullName>
    </recommendedName>
</protein>
<evidence type="ECO:0000313" key="3">
    <source>
        <dbReference type="EMBL" id="TKJ39137.1"/>
    </source>
</evidence>
<feature type="domain" description="EamA" evidence="2">
    <location>
        <begin position="15"/>
        <end position="136"/>
    </location>
</feature>
<feature type="transmembrane region" description="Helical" evidence="1">
    <location>
        <begin position="94"/>
        <end position="114"/>
    </location>
</feature>
<dbReference type="Proteomes" id="UP000319619">
    <property type="component" value="Unassembled WGS sequence"/>
</dbReference>
<keyword evidence="1" id="KW-0472">Membrane</keyword>
<dbReference type="InterPro" id="IPR037185">
    <property type="entry name" value="EmrE-like"/>
</dbReference>
<dbReference type="InterPro" id="IPR000620">
    <property type="entry name" value="EamA_dom"/>
</dbReference>
<sequence>MMEILTGGGWLKPSLLALFFWGLWGFLTKLGAEKVPWQTMMIFFAVCTLAGGLATGPVKMKMDVWHLIGLGAGIAGALGFIYFFLAISRGEASVVIPITSLYVAVASVLAFIILSEPITLKKMLGILCAVIAVVLLAG</sequence>
<evidence type="ECO:0000313" key="4">
    <source>
        <dbReference type="Proteomes" id="UP000319619"/>
    </source>
</evidence>
<organism evidence="3 4">
    <name type="scientific">candidate division LCP-89 bacterium B3_LCP</name>
    <dbReference type="NCBI Taxonomy" id="2012998"/>
    <lineage>
        <taxon>Bacteria</taxon>
        <taxon>Pseudomonadati</taxon>
        <taxon>Bacteria division LCP-89</taxon>
    </lineage>
</organism>
<evidence type="ECO:0000256" key="1">
    <source>
        <dbReference type="SAM" id="Phobius"/>
    </source>
</evidence>
<dbReference type="Pfam" id="PF00892">
    <property type="entry name" value="EamA"/>
    <property type="match status" value="1"/>
</dbReference>
<dbReference type="EMBL" id="NJBN01000008">
    <property type="protein sequence ID" value="TKJ39137.1"/>
    <property type="molecule type" value="Genomic_DNA"/>
</dbReference>
<proteinExistence type="predicted"/>
<feature type="transmembrane region" description="Helical" evidence="1">
    <location>
        <begin position="64"/>
        <end position="87"/>
    </location>
</feature>
<feature type="transmembrane region" description="Helical" evidence="1">
    <location>
        <begin position="15"/>
        <end position="32"/>
    </location>
</feature>
<dbReference type="Gene3D" id="1.10.3730.20">
    <property type="match status" value="1"/>
</dbReference>
<name>A0A532UWH3_UNCL8</name>
<keyword evidence="1" id="KW-0812">Transmembrane</keyword>
<reference evidence="3 4" key="1">
    <citation type="submission" date="2017-06" db="EMBL/GenBank/DDBJ databases">
        <title>Novel microbial phyla capable of carbon fixation and sulfur reduction in deep-sea sediments.</title>
        <authorList>
            <person name="Huang J."/>
            <person name="Baker B."/>
            <person name="Wang Y."/>
        </authorList>
    </citation>
    <scope>NUCLEOTIDE SEQUENCE [LARGE SCALE GENOMIC DNA]</scope>
    <source>
        <strain evidence="3">B3_LCP</strain>
    </source>
</reference>
<dbReference type="SUPFAM" id="SSF103481">
    <property type="entry name" value="Multidrug resistance efflux transporter EmrE"/>
    <property type="match status" value="1"/>
</dbReference>
<gene>
    <name evidence="3" type="ORF">CEE37_12010</name>
</gene>
<accession>A0A532UWH3</accession>
<feature type="transmembrane region" description="Helical" evidence="1">
    <location>
        <begin position="39"/>
        <end position="58"/>
    </location>
</feature>